<accession>A0ABQ2BUS9</accession>
<evidence type="ECO:0000256" key="3">
    <source>
        <dbReference type="ARBA" id="ARBA00022475"/>
    </source>
</evidence>
<dbReference type="PANTHER" id="PTHR30489">
    <property type="entry name" value="LIPOPROTEIN-RELEASING SYSTEM TRANSMEMBRANE PROTEIN LOLE"/>
    <property type="match status" value="1"/>
</dbReference>
<evidence type="ECO:0000256" key="5">
    <source>
        <dbReference type="ARBA" id="ARBA00022989"/>
    </source>
</evidence>
<feature type="transmembrane region" description="Helical" evidence="7">
    <location>
        <begin position="273"/>
        <end position="299"/>
    </location>
</feature>
<evidence type="ECO:0000256" key="2">
    <source>
        <dbReference type="ARBA" id="ARBA00005236"/>
    </source>
</evidence>
<evidence type="ECO:0000256" key="7">
    <source>
        <dbReference type="SAM" id="Phobius"/>
    </source>
</evidence>
<keyword evidence="6 7" id="KW-0472">Membrane</keyword>
<comment type="similarity">
    <text evidence="2">Belongs to the ABC-4 integral membrane protein family. LolC/E subfamily.</text>
</comment>
<evidence type="ECO:0000313" key="10">
    <source>
        <dbReference type="EMBL" id="GGI56226.1"/>
    </source>
</evidence>
<dbReference type="InterPro" id="IPR025857">
    <property type="entry name" value="MacB_PCD"/>
</dbReference>
<evidence type="ECO:0000256" key="1">
    <source>
        <dbReference type="ARBA" id="ARBA00004651"/>
    </source>
</evidence>
<evidence type="ECO:0000256" key="4">
    <source>
        <dbReference type="ARBA" id="ARBA00022692"/>
    </source>
</evidence>
<dbReference type="Pfam" id="PF12704">
    <property type="entry name" value="MacB_PCD"/>
    <property type="match status" value="1"/>
</dbReference>
<name>A0ABQ2BUS9_9FLAO</name>
<dbReference type="Proteomes" id="UP000624701">
    <property type="component" value="Unassembled WGS sequence"/>
</dbReference>
<dbReference type="RefSeq" id="WP_188373154.1">
    <property type="nucleotide sequence ID" value="NZ_BMDQ01000001.1"/>
</dbReference>
<organism evidence="10 11">
    <name type="scientific">Winogradskyella haliclonae</name>
    <dbReference type="NCBI Taxonomy" id="2048558"/>
    <lineage>
        <taxon>Bacteria</taxon>
        <taxon>Pseudomonadati</taxon>
        <taxon>Bacteroidota</taxon>
        <taxon>Flavobacteriia</taxon>
        <taxon>Flavobacteriales</taxon>
        <taxon>Flavobacteriaceae</taxon>
        <taxon>Winogradskyella</taxon>
    </lineage>
</organism>
<comment type="caution">
    <text evidence="10">The sequence shown here is derived from an EMBL/GenBank/DDBJ whole genome shotgun (WGS) entry which is preliminary data.</text>
</comment>
<dbReference type="PANTHER" id="PTHR30489:SF0">
    <property type="entry name" value="LIPOPROTEIN-RELEASING SYSTEM TRANSMEMBRANE PROTEIN LOLE"/>
    <property type="match status" value="1"/>
</dbReference>
<feature type="transmembrane region" description="Helical" evidence="7">
    <location>
        <begin position="320"/>
        <end position="348"/>
    </location>
</feature>
<feature type="domain" description="ABC3 transporter permease C-terminal" evidence="8">
    <location>
        <begin position="277"/>
        <end position="395"/>
    </location>
</feature>
<evidence type="ECO:0000256" key="6">
    <source>
        <dbReference type="ARBA" id="ARBA00023136"/>
    </source>
</evidence>
<feature type="domain" description="MacB-like periplasmic core" evidence="9">
    <location>
        <begin position="25"/>
        <end position="244"/>
    </location>
</feature>
<gene>
    <name evidence="10" type="ORF">GCM10011444_05350</name>
</gene>
<evidence type="ECO:0000259" key="9">
    <source>
        <dbReference type="Pfam" id="PF12704"/>
    </source>
</evidence>
<evidence type="ECO:0000313" key="11">
    <source>
        <dbReference type="Proteomes" id="UP000624701"/>
    </source>
</evidence>
<comment type="subcellular location">
    <subcellularLocation>
        <location evidence="1">Cell membrane</location>
        <topology evidence="1">Multi-pass membrane protein</topology>
    </subcellularLocation>
</comment>
<feature type="transmembrane region" description="Helical" evidence="7">
    <location>
        <begin position="368"/>
        <end position="389"/>
    </location>
</feature>
<evidence type="ECO:0000259" key="8">
    <source>
        <dbReference type="Pfam" id="PF02687"/>
    </source>
</evidence>
<keyword evidence="3" id="KW-1003">Cell membrane</keyword>
<dbReference type="EMBL" id="BMDQ01000001">
    <property type="protein sequence ID" value="GGI56226.1"/>
    <property type="molecule type" value="Genomic_DNA"/>
</dbReference>
<dbReference type="Pfam" id="PF02687">
    <property type="entry name" value="FtsX"/>
    <property type="match status" value="1"/>
</dbReference>
<feature type="transmembrane region" description="Helical" evidence="7">
    <location>
        <begin position="21"/>
        <end position="49"/>
    </location>
</feature>
<dbReference type="InterPro" id="IPR051447">
    <property type="entry name" value="Lipoprotein-release_system"/>
</dbReference>
<keyword evidence="5 7" id="KW-1133">Transmembrane helix</keyword>
<reference evidence="11" key="1">
    <citation type="journal article" date="2019" name="Int. J. Syst. Evol. Microbiol.">
        <title>The Global Catalogue of Microorganisms (GCM) 10K type strain sequencing project: providing services to taxonomists for standard genome sequencing and annotation.</title>
        <authorList>
            <consortium name="The Broad Institute Genomics Platform"/>
            <consortium name="The Broad Institute Genome Sequencing Center for Infectious Disease"/>
            <person name="Wu L."/>
            <person name="Ma J."/>
        </authorList>
    </citation>
    <scope>NUCLEOTIDE SEQUENCE [LARGE SCALE GENOMIC DNA]</scope>
    <source>
        <strain evidence="11">CCM 8681</strain>
    </source>
</reference>
<proteinExistence type="inferred from homology"/>
<dbReference type="InterPro" id="IPR003838">
    <property type="entry name" value="ABC3_permease_C"/>
</dbReference>
<keyword evidence="4 7" id="KW-0812">Transmembrane</keyword>
<keyword evidence="11" id="KW-1185">Reference proteome</keyword>
<sequence length="402" mass="44700">MNTSFYIAKRYLFSKSSNNAINIMSLIASGGVIVASAALLIVLSVFAGLKDYSLDFSNFTDPDLKILPIEGKSFQLSENEWHTLRGIDGVQAISKIIEERIVIKSENKNLLATLKGVDENYLKVTQIDSMVSKGQWLSPESNDVVSGWGISNNLSFGVFNFLKPLTIYVPKPGKGQGSNRTSYFNSEVVTNVGLFNVNENLDNEYVFSNIELARSLLNYKPTQISAMEFKLNPEADENAIRNSIELAFPNRFLIKNRAQLNDALFKMLNTENLAVYLIFTLVIIISLFNVIGAIIMMILDKKKSLNTLFNMGAEPKLIKSIFFLQGSLMTILSGIIGIVIGLIVIYSQVKLEWVMLTPEFPYPVKLEIMNIVVVIVTIFGLGIIASKLASQRITKNLIKTVA</sequence>
<protein>
    <submittedName>
        <fullName evidence="10">Membrane protein</fullName>
    </submittedName>
</protein>